<evidence type="ECO:0000313" key="3">
    <source>
        <dbReference type="Proteomes" id="UP000603434"/>
    </source>
</evidence>
<accession>A0A8J6NX62</accession>
<dbReference type="AlphaFoldDB" id="A0A8J6NX62"/>
<evidence type="ECO:0000256" key="1">
    <source>
        <dbReference type="SAM" id="MobiDB-lite"/>
    </source>
</evidence>
<protein>
    <submittedName>
        <fullName evidence="2">Uncharacterized protein</fullName>
    </submittedName>
</protein>
<feature type="compositionally biased region" description="Gly residues" evidence="1">
    <location>
        <begin position="184"/>
        <end position="201"/>
    </location>
</feature>
<reference evidence="2 3" key="1">
    <citation type="submission" date="2020-08" db="EMBL/GenBank/DDBJ databases">
        <title>Bridging the membrane lipid divide: bacteria of the FCB group superphylum have the potential to synthesize archaeal ether lipids.</title>
        <authorList>
            <person name="Villanueva L."/>
            <person name="Von Meijenfeldt F.A.B."/>
            <person name="Westbye A.B."/>
            <person name="Yadav S."/>
            <person name="Hopmans E.C."/>
            <person name="Dutilh B.E."/>
            <person name="Sinninghe Damste J.S."/>
        </authorList>
    </citation>
    <scope>NUCLEOTIDE SEQUENCE [LARGE SCALE GENOMIC DNA]</scope>
    <source>
        <strain evidence="2">NIOZ-UU30</strain>
    </source>
</reference>
<proteinExistence type="predicted"/>
<sequence>MKKHLLILKGRVIGANRFCIITLLLILSIISSIMLPCPSGAQEGPPAWIAADLAAGVSIEEVIQKAVDAGMAVEDAVEALILAGANASQVVYAAITANYPAESVVKGAATAVSKMGLSDTDAQAALTVIASAALQAGATQSKVTTGLASAGVSAVVIANAITQALLTPSPVFGYTAPTPPAPPTGGGVLGGGGPPIGGSGAGAPPTKVASPTKP</sequence>
<feature type="region of interest" description="Disordered" evidence="1">
    <location>
        <begin position="176"/>
        <end position="214"/>
    </location>
</feature>
<comment type="caution">
    <text evidence="2">The sequence shown here is derived from an EMBL/GenBank/DDBJ whole genome shotgun (WGS) entry which is preliminary data.</text>
</comment>
<evidence type="ECO:0000313" key="2">
    <source>
        <dbReference type="EMBL" id="MBC8363139.1"/>
    </source>
</evidence>
<gene>
    <name evidence="2" type="ORF">H8E23_17275</name>
</gene>
<organism evidence="2 3">
    <name type="scientific">Candidatus Desulfatibia profunda</name>
    <dbReference type="NCBI Taxonomy" id="2841695"/>
    <lineage>
        <taxon>Bacteria</taxon>
        <taxon>Pseudomonadati</taxon>
        <taxon>Thermodesulfobacteriota</taxon>
        <taxon>Desulfobacteria</taxon>
        <taxon>Desulfobacterales</taxon>
        <taxon>Desulfobacterales incertae sedis</taxon>
        <taxon>Candidatus Desulfatibia</taxon>
    </lineage>
</organism>
<dbReference type="EMBL" id="JACNJH010000260">
    <property type="protein sequence ID" value="MBC8363139.1"/>
    <property type="molecule type" value="Genomic_DNA"/>
</dbReference>
<dbReference type="Proteomes" id="UP000603434">
    <property type="component" value="Unassembled WGS sequence"/>
</dbReference>
<name>A0A8J6NX62_9BACT</name>